<proteinExistence type="predicted"/>
<feature type="compositionally biased region" description="Basic and acidic residues" evidence="1">
    <location>
        <begin position="1"/>
        <end position="20"/>
    </location>
</feature>
<feature type="region of interest" description="Disordered" evidence="1">
    <location>
        <begin position="1"/>
        <end position="82"/>
    </location>
</feature>
<keyword evidence="3" id="KW-1185">Reference proteome</keyword>
<reference evidence="2 3" key="1">
    <citation type="journal article" date="2018" name="Nat. Ecol. Evol.">
        <title>Shark genomes provide insights into elasmobranch evolution and the origin of vertebrates.</title>
        <authorList>
            <person name="Hara Y"/>
            <person name="Yamaguchi K"/>
            <person name="Onimaru K"/>
            <person name="Kadota M"/>
            <person name="Koyanagi M"/>
            <person name="Keeley SD"/>
            <person name="Tatsumi K"/>
            <person name="Tanaka K"/>
            <person name="Motone F"/>
            <person name="Kageyama Y"/>
            <person name="Nozu R"/>
            <person name="Adachi N"/>
            <person name="Nishimura O"/>
            <person name="Nakagawa R"/>
            <person name="Tanegashima C"/>
            <person name="Kiyatake I"/>
            <person name="Matsumoto R"/>
            <person name="Murakumo K"/>
            <person name="Nishida K"/>
            <person name="Terakita A"/>
            <person name="Kuratani S"/>
            <person name="Sato K"/>
            <person name="Hyodo S Kuraku.S."/>
        </authorList>
    </citation>
    <scope>NUCLEOTIDE SEQUENCE [LARGE SCALE GENOMIC DNA]</scope>
</reference>
<comment type="caution">
    <text evidence="2">The sequence shown here is derived from an EMBL/GenBank/DDBJ whole genome shotgun (WGS) entry which is preliminary data.</text>
</comment>
<evidence type="ECO:0000313" key="3">
    <source>
        <dbReference type="Proteomes" id="UP000287033"/>
    </source>
</evidence>
<accession>A0A401RT69</accession>
<evidence type="ECO:0000313" key="2">
    <source>
        <dbReference type="EMBL" id="GCC21334.1"/>
    </source>
</evidence>
<sequence>MKRDKARLSGAKRANERDEWNGMSEHALEGASESVRPGDRKQSLMGESERDQAGGDESGWMAPSVQTSETWREKAASLCRRG</sequence>
<dbReference type="Proteomes" id="UP000287033">
    <property type="component" value="Unassembled WGS sequence"/>
</dbReference>
<organism evidence="2 3">
    <name type="scientific">Chiloscyllium punctatum</name>
    <name type="common">Brownbanded bambooshark</name>
    <name type="synonym">Hemiscyllium punctatum</name>
    <dbReference type="NCBI Taxonomy" id="137246"/>
    <lineage>
        <taxon>Eukaryota</taxon>
        <taxon>Metazoa</taxon>
        <taxon>Chordata</taxon>
        <taxon>Craniata</taxon>
        <taxon>Vertebrata</taxon>
        <taxon>Chondrichthyes</taxon>
        <taxon>Elasmobranchii</taxon>
        <taxon>Galeomorphii</taxon>
        <taxon>Galeoidea</taxon>
        <taxon>Orectolobiformes</taxon>
        <taxon>Hemiscylliidae</taxon>
        <taxon>Chiloscyllium</taxon>
    </lineage>
</organism>
<gene>
    <name evidence="2" type="ORF">chiPu_0019803</name>
</gene>
<protein>
    <submittedName>
        <fullName evidence="2">Uncharacterized protein</fullName>
    </submittedName>
</protein>
<dbReference type="EMBL" id="BEZZ01002176">
    <property type="protein sequence ID" value="GCC21334.1"/>
    <property type="molecule type" value="Genomic_DNA"/>
</dbReference>
<name>A0A401RT69_CHIPU</name>
<evidence type="ECO:0000256" key="1">
    <source>
        <dbReference type="SAM" id="MobiDB-lite"/>
    </source>
</evidence>
<dbReference type="AlphaFoldDB" id="A0A401RT69"/>
<feature type="compositionally biased region" description="Basic and acidic residues" evidence="1">
    <location>
        <begin position="36"/>
        <end position="53"/>
    </location>
</feature>